<keyword evidence="2 4" id="KW-0863">Zinc-finger</keyword>
<gene>
    <name evidence="7" type="primary">ZRANB2</name>
    <name evidence="7" type="ORF">SNEC2469_LOCUS8021</name>
</gene>
<dbReference type="PANTHER" id="PTHR23111">
    <property type="entry name" value="ZINC FINGER PROTEIN"/>
    <property type="match status" value="1"/>
</dbReference>
<dbReference type="GO" id="GO:0008270">
    <property type="term" value="F:zinc ion binding"/>
    <property type="evidence" value="ECO:0007669"/>
    <property type="project" value="UniProtKB-KW"/>
</dbReference>
<evidence type="ECO:0000259" key="6">
    <source>
        <dbReference type="PROSITE" id="PS50199"/>
    </source>
</evidence>
<dbReference type="Gene3D" id="4.10.1060.10">
    <property type="entry name" value="Zinc finger, RanBP2-type"/>
    <property type="match status" value="2"/>
</dbReference>
<keyword evidence="8" id="KW-1185">Reference proteome</keyword>
<keyword evidence="1" id="KW-0479">Metal-binding</keyword>
<feature type="compositionally biased region" description="Basic and acidic residues" evidence="5">
    <location>
        <begin position="124"/>
        <end position="133"/>
    </location>
</feature>
<dbReference type="EMBL" id="CAJNJA010013404">
    <property type="protein sequence ID" value="CAE7320008.1"/>
    <property type="molecule type" value="Genomic_DNA"/>
</dbReference>
<dbReference type="InterPro" id="IPR036443">
    <property type="entry name" value="Znf_RanBP2_sf"/>
</dbReference>
<evidence type="ECO:0000256" key="3">
    <source>
        <dbReference type="ARBA" id="ARBA00022833"/>
    </source>
</evidence>
<dbReference type="InterPro" id="IPR001876">
    <property type="entry name" value="Znf_RanBP2"/>
</dbReference>
<evidence type="ECO:0000256" key="4">
    <source>
        <dbReference type="PROSITE-ProRule" id="PRU00322"/>
    </source>
</evidence>
<dbReference type="SUPFAM" id="SSF90209">
    <property type="entry name" value="Ran binding protein zinc finger-like"/>
    <property type="match status" value="2"/>
</dbReference>
<feature type="non-terminal residue" evidence="7">
    <location>
        <position position="1"/>
    </location>
</feature>
<dbReference type="AlphaFoldDB" id="A0A812NP17"/>
<organism evidence="7 8">
    <name type="scientific">Symbiodinium necroappetens</name>
    <dbReference type="NCBI Taxonomy" id="1628268"/>
    <lineage>
        <taxon>Eukaryota</taxon>
        <taxon>Sar</taxon>
        <taxon>Alveolata</taxon>
        <taxon>Dinophyceae</taxon>
        <taxon>Suessiales</taxon>
        <taxon>Symbiodiniaceae</taxon>
        <taxon>Symbiodinium</taxon>
    </lineage>
</organism>
<keyword evidence="3" id="KW-0862">Zinc</keyword>
<feature type="non-terminal residue" evidence="7">
    <location>
        <position position="133"/>
    </location>
</feature>
<sequence>VMCNRCRIPKPGGWSASPVASKPAREMRPGDWICPSCANHNFADKLFCNRCNHPKEKAGEVPGSGPDLQPPTQAWRFRQGDWMCPACGNHNYSSRTACNRCNAPRPSGSDEVSGSYGAAPKGGPKRESPYQAP</sequence>
<dbReference type="SMART" id="SM00547">
    <property type="entry name" value="ZnF_RBZ"/>
    <property type="match status" value="2"/>
</dbReference>
<dbReference type="Proteomes" id="UP000601435">
    <property type="component" value="Unassembled WGS sequence"/>
</dbReference>
<feature type="domain" description="RanBP2-type" evidence="6">
    <location>
        <begin position="28"/>
        <end position="57"/>
    </location>
</feature>
<dbReference type="PANTHER" id="PTHR23111:SF75">
    <property type="entry name" value="OS06G0141200 PROTEIN"/>
    <property type="match status" value="1"/>
</dbReference>
<dbReference type="OrthoDB" id="448072at2759"/>
<comment type="caution">
    <text evidence="7">The sequence shown here is derived from an EMBL/GenBank/DDBJ whole genome shotgun (WGS) entry which is preliminary data.</text>
</comment>
<accession>A0A812NP17</accession>
<proteinExistence type="predicted"/>
<feature type="domain" description="RanBP2-type" evidence="6">
    <location>
        <begin position="78"/>
        <end position="107"/>
    </location>
</feature>
<dbReference type="GO" id="GO:0003729">
    <property type="term" value="F:mRNA binding"/>
    <property type="evidence" value="ECO:0007669"/>
    <property type="project" value="TreeGrafter"/>
</dbReference>
<dbReference type="PROSITE" id="PS01358">
    <property type="entry name" value="ZF_RANBP2_1"/>
    <property type="match status" value="2"/>
</dbReference>
<evidence type="ECO:0000256" key="5">
    <source>
        <dbReference type="SAM" id="MobiDB-lite"/>
    </source>
</evidence>
<evidence type="ECO:0000313" key="8">
    <source>
        <dbReference type="Proteomes" id="UP000601435"/>
    </source>
</evidence>
<evidence type="ECO:0000256" key="2">
    <source>
        <dbReference type="ARBA" id="ARBA00022771"/>
    </source>
</evidence>
<evidence type="ECO:0000313" key="7">
    <source>
        <dbReference type="EMBL" id="CAE7320008.1"/>
    </source>
</evidence>
<dbReference type="PROSITE" id="PS50199">
    <property type="entry name" value="ZF_RANBP2_2"/>
    <property type="match status" value="2"/>
</dbReference>
<reference evidence="7" key="1">
    <citation type="submission" date="2021-02" db="EMBL/GenBank/DDBJ databases">
        <authorList>
            <person name="Dougan E. K."/>
            <person name="Rhodes N."/>
            <person name="Thang M."/>
            <person name="Chan C."/>
        </authorList>
    </citation>
    <scope>NUCLEOTIDE SEQUENCE</scope>
</reference>
<name>A0A812NP17_9DINO</name>
<protein>
    <submittedName>
        <fullName evidence="7">ZRANB2 protein</fullName>
    </submittedName>
</protein>
<evidence type="ECO:0000256" key="1">
    <source>
        <dbReference type="ARBA" id="ARBA00022723"/>
    </source>
</evidence>
<dbReference type="Pfam" id="PF00641">
    <property type="entry name" value="Zn_ribbon_RanBP"/>
    <property type="match status" value="2"/>
</dbReference>
<dbReference type="GO" id="GO:0005737">
    <property type="term" value="C:cytoplasm"/>
    <property type="evidence" value="ECO:0007669"/>
    <property type="project" value="TreeGrafter"/>
</dbReference>
<feature type="region of interest" description="Disordered" evidence="5">
    <location>
        <begin position="102"/>
        <end position="133"/>
    </location>
</feature>